<comment type="caution">
    <text evidence="1">The sequence shown here is derived from an EMBL/GenBank/DDBJ whole genome shotgun (WGS) entry which is preliminary data.</text>
</comment>
<gene>
    <name evidence="1" type="ORF">F2Q70_00015773</name>
</gene>
<accession>A0A3N6RES2</accession>
<protein>
    <submittedName>
        <fullName evidence="1">Uncharacterized protein</fullName>
    </submittedName>
</protein>
<organism evidence="1">
    <name type="scientific">Brassica cretica</name>
    <name type="common">Mustard</name>
    <dbReference type="NCBI Taxonomy" id="69181"/>
    <lineage>
        <taxon>Eukaryota</taxon>
        <taxon>Viridiplantae</taxon>
        <taxon>Streptophyta</taxon>
        <taxon>Embryophyta</taxon>
        <taxon>Tracheophyta</taxon>
        <taxon>Spermatophyta</taxon>
        <taxon>Magnoliopsida</taxon>
        <taxon>eudicotyledons</taxon>
        <taxon>Gunneridae</taxon>
        <taxon>Pentapetalae</taxon>
        <taxon>rosids</taxon>
        <taxon>malvids</taxon>
        <taxon>Brassicales</taxon>
        <taxon>Brassicaceae</taxon>
        <taxon>Brassiceae</taxon>
        <taxon>Brassica</taxon>
    </lineage>
</organism>
<evidence type="ECO:0000313" key="1">
    <source>
        <dbReference type="EMBL" id="KAF2560773.1"/>
    </source>
</evidence>
<proteinExistence type="predicted"/>
<reference evidence="1" key="1">
    <citation type="submission" date="2019-12" db="EMBL/GenBank/DDBJ databases">
        <title>Genome sequencing and annotation of Brassica cretica.</title>
        <authorList>
            <person name="Studholme D.J."/>
            <person name="Sarris P.F."/>
        </authorList>
    </citation>
    <scope>NUCLEOTIDE SEQUENCE</scope>
    <source>
        <strain evidence="1">PFS-102/07</strain>
        <tissue evidence="1">Leaf</tissue>
    </source>
</reference>
<name>A0A3N6RES2_BRACR</name>
<dbReference type="AlphaFoldDB" id="A0A3N6RES2"/>
<sequence length="164" mass="18848">MGDKDSWKSMSVSCDNMIALLGEMMKIVKNIQATYLEKERKKKQEAVLAMGTFAPAHEEAPVQTNTTVEKLHEKNMEELQKDHVTITLKSNMSLKVISELEKPNHRENNNMVIRNIHKVMKFYKGKEISRTCGKIHGSCHMHMKSWSLRASSESMRDVMIRDNG</sequence>
<dbReference type="EMBL" id="QGKY02001250">
    <property type="protein sequence ID" value="KAF2560773.1"/>
    <property type="molecule type" value="Genomic_DNA"/>
</dbReference>